<dbReference type="InterPro" id="IPR044709">
    <property type="entry name" value="TAN1"/>
</dbReference>
<dbReference type="GO" id="GO:0000911">
    <property type="term" value="P:cytokinesis by cell plate formation"/>
    <property type="evidence" value="ECO:0007669"/>
    <property type="project" value="TreeGrafter"/>
</dbReference>
<dbReference type="GO" id="GO:2000694">
    <property type="term" value="P:regulation of phragmoplast microtubule organization"/>
    <property type="evidence" value="ECO:0007669"/>
    <property type="project" value="InterPro"/>
</dbReference>
<protein>
    <recommendedName>
        <fullName evidence="4">Microtubule-binding protein TANGLED</fullName>
    </recommendedName>
</protein>
<dbReference type="GO" id="GO:0005875">
    <property type="term" value="C:microtubule associated complex"/>
    <property type="evidence" value="ECO:0007669"/>
    <property type="project" value="TreeGrafter"/>
</dbReference>
<sequence length="348" mass="39190">MVARTPQTHRKLMVAPPLSPTIFRETAIKVEQCMARLEELQYTLNGGNKVVNGVKLSPTSTKAYFKTSLRCKQESLIRIRNNVSKKSPTAKLPVTLTGEWRRMSLTSMLVGETVAEILETAKLTKQIMGNSDINDPKTPLHRKQMPNHEKTPIETRRKREKQHLFRVIQAESSAPSVKRARSRINFKVSPPKRADIGSRYNSMANKVSPKHKPWAKKTVLFPNPVFHSSPTSQKPKFCKIKSPVIEKKTETCHKFLVKSPLKIRSPQKGIICVSPVGTKITGLSRKSPHKQQISTASKLRRSLSPSRLVNRFVSPMKGRRNSMASSSSALMMMPMRFSASKMTVQKGK</sequence>
<dbReference type="Proteomes" id="UP001443914">
    <property type="component" value="Unassembled WGS sequence"/>
</dbReference>
<gene>
    <name evidence="2" type="ORF">RND81_04G204400</name>
</gene>
<comment type="caution">
    <text evidence="2">The sequence shown here is derived from an EMBL/GenBank/DDBJ whole genome shotgun (WGS) entry which is preliminary data.</text>
</comment>
<reference evidence="2" key="1">
    <citation type="submission" date="2024-03" db="EMBL/GenBank/DDBJ databases">
        <title>WGS assembly of Saponaria officinalis var. Norfolk2.</title>
        <authorList>
            <person name="Jenkins J."/>
            <person name="Shu S."/>
            <person name="Grimwood J."/>
            <person name="Barry K."/>
            <person name="Goodstein D."/>
            <person name="Schmutz J."/>
            <person name="Leebens-Mack J."/>
            <person name="Osbourn A."/>
        </authorList>
    </citation>
    <scope>NUCLEOTIDE SEQUENCE [LARGE SCALE GENOMIC DNA]</scope>
    <source>
        <strain evidence="2">JIC</strain>
    </source>
</reference>
<feature type="region of interest" description="Disordered" evidence="1">
    <location>
        <begin position="129"/>
        <end position="159"/>
    </location>
</feature>
<dbReference type="PANTHER" id="PTHR35728">
    <property type="entry name" value="MICROTUBULE-BINDING PROTEIN TANGLED-RELATED"/>
    <property type="match status" value="1"/>
</dbReference>
<proteinExistence type="predicted"/>
<dbReference type="AlphaFoldDB" id="A0AAW1LPV6"/>
<dbReference type="GO" id="GO:0008017">
    <property type="term" value="F:microtubule binding"/>
    <property type="evidence" value="ECO:0007669"/>
    <property type="project" value="InterPro"/>
</dbReference>
<evidence type="ECO:0000256" key="1">
    <source>
        <dbReference type="SAM" id="MobiDB-lite"/>
    </source>
</evidence>
<dbReference type="PANTHER" id="PTHR35728:SF1">
    <property type="entry name" value="MICROTUBULE-BINDING PROTEIN TANGLED-RELATED"/>
    <property type="match status" value="1"/>
</dbReference>
<dbReference type="GO" id="GO:0009574">
    <property type="term" value="C:preprophase band"/>
    <property type="evidence" value="ECO:0007669"/>
    <property type="project" value="TreeGrafter"/>
</dbReference>
<evidence type="ECO:0008006" key="4">
    <source>
        <dbReference type="Google" id="ProtNLM"/>
    </source>
</evidence>
<name>A0AAW1LPV6_SAPOF</name>
<feature type="compositionally biased region" description="Basic and acidic residues" evidence="1">
    <location>
        <begin position="146"/>
        <end position="157"/>
    </location>
</feature>
<evidence type="ECO:0000313" key="2">
    <source>
        <dbReference type="EMBL" id="KAK9735413.1"/>
    </source>
</evidence>
<organism evidence="2 3">
    <name type="scientific">Saponaria officinalis</name>
    <name type="common">Common soapwort</name>
    <name type="synonym">Lychnis saponaria</name>
    <dbReference type="NCBI Taxonomy" id="3572"/>
    <lineage>
        <taxon>Eukaryota</taxon>
        <taxon>Viridiplantae</taxon>
        <taxon>Streptophyta</taxon>
        <taxon>Embryophyta</taxon>
        <taxon>Tracheophyta</taxon>
        <taxon>Spermatophyta</taxon>
        <taxon>Magnoliopsida</taxon>
        <taxon>eudicotyledons</taxon>
        <taxon>Gunneridae</taxon>
        <taxon>Pentapetalae</taxon>
        <taxon>Caryophyllales</taxon>
        <taxon>Caryophyllaceae</taxon>
        <taxon>Caryophylleae</taxon>
        <taxon>Saponaria</taxon>
    </lineage>
</organism>
<accession>A0AAW1LPV6</accession>
<keyword evidence="3" id="KW-1185">Reference proteome</keyword>
<dbReference type="EMBL" id="JBDFQZ010000004">
    <property type="protein sequence ID" value="KAK9735413.1"/>
    <property type="molecule type" value="Genomic_DNA"/>
</dbReference>
<evidence type="ECO:0000313" key="3">
    <source>
        <dbReference type="Proteomes" id="UP001443914"/>
    </source>
</evidence>